<comment type="caution">
    <text evidence="1">The sequence shown here is derived from an EMBL/GenBank/DDBJ whole genome shotgun (WGS) entry which is preliminary data.</text>
</comment>
<dbReference type="RefSeq" id="WP_160659376.1">
    <property type="nucleotide sequence ID" value="NZ_JRMP02000005.1"/>
</dbReference>
<dbReference type="Proteomes" id="UP000477070">
    <property type="component" value="Unassembled WGS sequence"/>
</dbReference>
<accession>A0A6B0HN40</accession>
<name>A0A6B0HN40_9HELI</name>
<proteinExistence type="predicted"/>
<protein>
    <submittedName>
        <fullName evidence="1">Uncharacterized protein</fullName>
    </submittedName>
</protein>
<organism evidence="1 2">
    <name type="scientific">Helicobacter saguini</name>
    <dbReference type="NCBI Taxonomy" id="1548018"/>
    <lineage>
        <taxon>Bacteria</taxon>
        <taxon>Pseudomonadati</taxon>
        <taxon>Campylobacterota</taxon>
        <taxon>Epsilonproteobacteria</taxon>
        <taxon>Campylobacterales</taxon>
        <taxon>Helicobacteraceae</taxon>
        <taxon>Helicobacter</taxon>
    </lineage>
</organism>
<dbReference type="EMBL" id="QBIU01000002">
    <property type="protein sequence ID" value="MWV70624.1"/>
    <property type="molecule type" value="Genomic_DNA"/>
</dbReference>
<gene>
    <name evidence="1" type="ORF">DCO61_11690</name>
</gene>
<sequence>MMGEKMSAGISAFYKIAFGGDAYNPSLNFSSAASYFGLDVAFSYRF</sequence>
<evidence type="ECO:0000313" key="1">
    <source>
        <dbReference type="EMBL" id="MWV70624.1"/>
    </source>
</evidence>
<reference evidence="1 2" key="1">
    <citation type="submission" date="2019-12" db="EMBL/GenBank/DDBJ databases">
        <title>Multi-Generational Helicobacter saguini Isolates.</title>
        <authorList>
            <person name="Mannion A."/>
            <person name="Shen Z."/>
            <person name="Fox J.G."/>
        </authorList>
    </citation>
    <scope>NUCLEOTIDE SEQUENCE [LARGE SCALE GENOMIC DNA]</scope>
    <source>
        <strain evidence="2">16-048 (F4)</strain>
    </source>
</reference>
<dbReference type="AlphaFoldDB" id="A0A6B0HN40"/>
<evidence type="ECO:0000313" key="2">
    <source>
        <dbReference type="Proteomes" id="UP000477070"/>
    </source>
</evidence>